<evidence type="ECO:0000313" key="2">
    <source>
        <dbReference type="EMBL" id="PSC06505.1"/>
    </source>
</evidence>
<dbReference type="InterPro" id="IPR029044">
    <property type="entry name" value="Nucleotide-diphossugar_trans"/>
</dbReference>
<reference evidence="3" key="1">
    <citation type="submission" date="2018-03" db="EMBL/GenBank/DDBJ databases">
        <authorList>
            <person name="Sun L."/>
            <person name="Liu H."/>
            <person name="Chen W."/>
            <person name="Huang K."/>
            <person name="Liu W."/>
            <person name="Gao X."/>
        </authorList>
    </citation>
    <scope>NUCLEOTIDE SEQUENCE [LARGE SCALE GENOMIC DNA]</scope>
    <source>
        <strain evidence="3">SH9</strain>
    </source>
</reference>
<dbReference type="Proteomes" id="UP000239772">
    <property type="component" value="Unassembled WGS sequence"/>
</dbReference>
<evidence type="ECO:0000313" key="3">
    <source>
        <dbReference type="Proteomes" id="UP000239772"/>
    </source>
</evidence>
<dbReference type="AlphaFoldDB" id="A0A2T1HY14"/>
<dbReference type="GO" id="GO:0016020">
    <property type="term" value="C:membrane"/>
    <property type="evidence" value="ECO:0007669"/>
    <property type="project" value="GOC"/>
</dbReference>
<sequence length="277" mass="30972">MGSSSRASISSSTGAAIPKLLSQTWRTKELPPAAARLRRGWIENNPDFVVSLYDDEASRDVVAEVAPDGLATYDAMPFPVMRADAFRYAVMVRDGGVYADIDMECLRPVERLLSGRSCVLAIEAWLTKARARELGYAAPFQVANCVFAAAPGHSFFREALARALALSAAVRSRAEVEDATGPRMLTRLFFEREWDVALASPIALTAPLHYPNLWPLNTNMHARHRAFGTWKDRRQRSFRRLWIERDRWVNPFPRALVRPTAEAFRSVSAGEVPWPAA</sequence>
<dbReference type="Gene3D" id="3.90.550.20">
    <property type="match status" value="1"/>
</dbReference>
<dbReference type="GO" id="GO:0051999">
    <property type="term" value="P:mannosyl-inositol phosphorylceramide biosynthetic process"/>
    <property type="evidence" value="ECO:0007669"/>
    <property type="project" value="TreeGrafter"/>
</dbReference>
<keyword evidence="1" id="KW-0808">Transferase</keyword>
<dbReference type="SUPFAM" id="SSF53448">
    <property type="entry name" value="Nucleotide-diphospho-sugar transferases"/>
    <property type="match status" value="1"/>
</dbReference>
<dbReference type="GO" id="GO:0000030">
    <property type="term" value="F:mannosyltransferase activity"/>
    <property type="evidence" value="ECO:0007669"/>
    <property type="project" value="TreeGrafter"/>
</dbReference>
<proteinExistence type="predicted"/>
<accession>A0A2T1HY14</accession>
<dbReference type="InterPro" id="IPR007577">
    <property type="entry name" value="GlycoTrfase_DXD_sugar-bd_CS"/>
</dbReference>
<organism evidence="2 3">
    <name type="scientific">Alsobacter soli</name>
    <dbReference type="NCBI Taxonomy" id="2109933"/>
    <lineage>
        <taxon>Bacteria</taxon>
        <taxon>Pseudomonadati</taxon>
        <taxon>Pseudomonadota</taxon>
        <taxon>Alphaproteobacteria</taxon>
        <taxon>Hyphomicrobiales</taxon>
        <taxon>Alsobacteraceae</taxon>
        <taxon>Alsobacter</taxon>
    </lineage>
</organism>
<name>A0A2T1HY14_9HYPH</name>
<comment type="caution">
    <text evidence="2">The sequence shown here is derived from an EMBL/GenBank/DDBJ whole genome shotgun (WGS) entry which is preliminary data.</text>
</comment>
<dbReference type="PANTHER" id="PTHR32385">
    <property type="entry name" value="MANNOSYL PHOSPHORYLINOSITOL CERAMIDE SYNTHASE"/>
    <property type="match status" value="1"/>
</dbReference>
<evidence type="ECO:0008006" key="4">
    <source>
        <dbReference type="Google" id="ProtNLM"/>
    </source>
</evidence>
<dbReference type="EMBL" id="PVZS01000003">
    <property type="protein sequence ID" value="PSC06505.1"/>
    <property type="molecule type" value="Genomic_DNA"/>
</dbReference>
<keyword evidence="3" id="KW-1185">Reference proteome</keyword>
<gene>
    <name evidence="2" type="ORF">SLNSH_04300</name>
</gene>
<dbReference type="PANTHER" id="PTHR32385:SF15">
    <property type="entry name" value="INOSITOL PHOSPHOCERAMIDE MANNOSYLTRANSFERASE 1"/>
    <property type="match status" value="1"/>
</dbReference>
<protein>
    <recommendedName>
        <fullName evidence="4">Glycosyl transferase</fullName>
    </recommendedName>
</protein>
<dbReference type="Pfam" id="PF04488">
    <property type="entry name" value="Gly_transf_sug"/>
    <property type="match status" value="1"/>
</dbReference>
<dbReference type="InterPro" id="IPR051706">
    <property type="entry name" value="Glycosyltransferase_domain"/>
</dbReference>
<evidence type="ECO:0000256" key="1">
    <source>
        <dbReference type="ARBA" id="ARBA00022679"/>
    </source>
</evidence>